<dbReference type="AlphaFoldDB" id="A0A2T3NUC6"/>
<sequence length="284" mass="31669">MMTVAAFMRGHMNIKPVMISQSAPEPFGELSVFGASEKAINLVNTEGKLITLHCYGHGIGPAGWLLREDEFYYIKYFLEQGHPAYFKHDGIHNRHFNIINDCRRVNLQLNDTVHISHTQLTTILSTMQVETGLYGTLADVTSNDLSDDLQYFIDQLHTWAEGGEADWRCAIGKGPGLTPSQDDMLIGILFSAFSDPHYAENAQQLLRSDIYLGELTTAVSASYLEQARAGNFSMILKELSVVGSCPIDLALVMEKLLQHGHYSGADTLLGIWLFSCFKNESYCH</sequence>
<dbReference type="Proteomes" id="UP000241771">
    <property type="component" value="Unassembled WGS sequence"/>
</dbReference>
<protein>
    <submittedName>
        <fullName evidence="1">DUF2877 domain-containing protein</fullName>
    </submittedName>
</protein>
<dbReference type="OrthoDB" id="4933449at2"/>
<keyword evidence="2" id="KW-1185">Reference proteome</keyword>
<dbReference type="Pfam" id="PF11392">
    <property type="entry name" value="AllH"/>
    <property type="match status" value="1"/>
</dbReference>
<name>A0A2T3NUC6_9GAMM</name>
<organism evidence="1 2">
    <name type="scientific">Photobacterium sanctipauli</name>
    <dbReference type="NCBI Taxonomy" id="1342794"/>
    <lineage>
        <taxon>Bacteria</taxon>
        <taxon>Pseudomonadati</taxon>
        <taxon>Pseudomonadota</taxon>
        <taxon>Gammaproteobacteria</taxon>
        <taxon>Vibrionales</taxon>
        <taxon>Vibrionaceae</taxon>
        <taxon>Photobacterium</taxon>
    </lineage>
</organism>
<proteinExistence type="predicted"/>
<comment type="caution">
    <text evidence="1">The sequence shown here is derived from an EMBL/GenBank/DDBJ whole genome shotgun (WGS) entry which is preliminary data.</text>
</comment>
<gene>
    <name evidence="1" type="ORF">C9I98_10265</name>
</gene>
<dbReference type="RefSeq" id="WP_051902001.1">
    <property type="nucleotide sequence ID" value="NZ_JGVO01000175.1"/>
</dbReference>
<evidence type="ECO:0000313" key="2">
    <source>
        <dbReference type="Proteomes" id="UP000241771"/>
    </source>
</evidence>
<accession>A0A2T3NUC6</accession>
<dbReference type="InterPro" id="IPR021530">
    <property type="entry name" value="AllH-like"/>
</dbReference>
<reference evidence="1 2" key="1">
    <citation type="submission" date="2018-01" db="EMBL/GenBank/DDBJ databases">
        <title>Whole genome sequencing of Histamine producing bacteria.</title>
        <authorList>
            <person name="Butler K."/>
        </authorList>
    </citation>
    <scope>NUCLEOTIDE SEQUENCE [LARGE SCALE GENOMIC DNA]</scope>
    <source>
        <strain evidence="1 2">DSM 100436</strain>
    </source>
</reference>
<dbReference type="EMBL" id="PYMA01000005">
    <property type="protein sequence ID" value="PSW19839.1"/>
    <property type="molecule type" value="Genomic_DNA"/>
</dbReference>
<evidence type="ECO:0000313" key="1">
    <source>
        <dbReference type="EMBL" id="PSW19839.1"/>
    </source>
</evidence>